<comment type="caution">
    <text evidence="1">The sequence shown here is derived from an EMBL/GenBank/DDBJ whole genome shotgun (WGS) entry which is preliminary data.</text>
</comment>
<protein>
    <recommendedName>
        <fullName evidence="3">ATPase</fullName>
    </recommendedName>
</protein>
<evidence type="ECO:0008006" key="3">
    <source>
        <dbReference type="Google" id="ProtNLM"/>
    </source>
</evidence>
<dbReference type="SUPFAM" id="SSF52540">
    <property type="entry name" value="P-loop containing nucleoside triphosphate hydrolases"/>
    <property type="match status" value="1"/>
</dbReference>
<accession>A0A8J3XUY2</accession>
<organism evidence="1 2">
    <name type="scientific">Planotetraspora silvatica</name>
    <dbReference type="NCBI Taxonomy" id="234614"/>
    <lineage>
        <taxon>Bacteria</taxon>
        <taxon>Bacillati</taxon>
        <taxon>Actinomycetota</taxon>
        <taxon>Actinomycetes</taxon>
        <taxon>Streptosporangiales</taxon>
        <taxon>Streptosporangiaceae</taxon>
        <taxon>Planotetraspora</taxon>
    </lineage>
</organism>
<keyword evidence="2" id="KW-1185">Reference proteome</keyword>
<dbReference type="RefSeq" id="WP_203979490.1">
    <property type="nucleotide sequence ID" value="NZ_BAAAKY010000004.1"/>
</dbReference>
<reference evidence="1" key="1">
    <citation type="submission" date="2021-01" db="EMBL/GenBank/DDBJ databases">
        <title>Whole genome shotgun sequence of Planotetraspora silvatica NBRC 100141.</title>
        <authorList>
            <person name="Komaki H."/>
            <person name="Tamura T."/>
        </authorList>
    </citation>
    <scope>NUCLEOTIDE SEQUENCE</scope>
    <source>
        <strain evidence="1">NBRC 100141</strain>
    </source>
</reference>
<name>A0A8J3XUY2_9ACTN</name>
<proteinExistence type="predicted"/>
<dbReference type="NCBIfam" id="NF047389">
    <property type="entry name" value="ATPase_Sll1717"/>
    <property type="match status" value="1"/>
</dbReference>
<dbReference type="InterPro" id="IPR059206">
    <property type="entry name" value="Sll1717-like"/>
</dbReference>
<dbReference type="Proteomes" id="UP000644610">
    <property type="component" value="Unassembled WGS sequence"/>
</dbReference>
<evidence type="ECO:0000313" key="2">
    <source>
        <dbReference type="Proteomes" id="UP000644610"/>
    </source>
</evidence>
<sequence>MPNKSRRIRSNFNLGGEQAEADPLLELAFYETGDYSAITSKLDPRCFLIGRTGSGKSAALQHLEDAYPGKVIRITPEDLSLPYIVDLQVMRHLDSLDVNLDLLFIALWKHVLLVELIRHRYKVDTPAAKQNFLSNLREKIKRDPGKRAALEYLDEFGEKFWCETDERVREITQKFEQRIDAATKANLSVSKSSLEANAGTGTTVANESRGEQADRFQRIVNDTQLPRLNKMLNVLDEDILDSPQHQTWVVIDDLDRDWVDERITNDLIRCLFRTVLDLKRVRHLKVLVALRTNIFRELDFGRRTGGQEEKFRSLVLQMRWGSQDLEEMLDERARIAGKNAGLSISGVRDLLPTPNKTRGDALHYIFCRTLMRPRDSISFFNECFALTFGKEKLSWNDVHLAERAYSEKRLLALRDEWKPTYPDIQKALAVFKQVDLPLDNTRLAELLDEVMILLADRDFEGVRWLTALSEAMWGASETLSWTDLYQPLVKLFYDIGFIGLAKGPGETVTFSHDVPGLADSLQSISEIKSFYIHPAYHYALAIKKHDQSEWNVPTKPRR</sequence>
<evidence type="ECO:0000313" key="1">
    <source>
        <dbReference type="EMBL" id="GII49983.1"/>
    </source>
</evidence>
<dbReference type="InterPro" id="IPR027417">
    <property type="entry name" value="P-loop_NTPase"/>
</dbReference>
<dbReference type="EMBL" id="BOOQ01000047">
    <property type="protein sequence ID" value="GII49983.1"/>
    <property type="molecule type" value="Genomic_DNA"/>
</dbReference>
<dbReference type="AlphaFoldDB" id="A0A8J3XUY2"/>
<gene>
    <name evidence="1" type="ORF">Psi02_64070</name>
</gene>